<dbReference type="CDD" id="cd00158">
    <property type="entry name" value="RHOD"/>
    <property type="match status" value="1"/>
</dbReference>
<dbReference type="SMART" id="SM00450">
    <property type="entry name" value="RHOD"/>
    <property type="match status" value="1"/>
</dbReference>
<dbReference type="Gene3D" id="3.40.250.10">
    <property type="entry name" value="Rhodanese-like domain"/>
    <property type="match status" value="1"/>
</dbReference>
<dbReference type="Pfam" id="PF00581">
    <property type="entry name" value="Rhodanese"/>
    <property type="match status" value="1"/>
</dbReference>
<evidence type="ECO:0000313" key="3">
    <source>
        <dbReference type="Proteomes" id="UP001152755"/>
    </source>
</evidence>
<dbReference type="InterPro" id="IPR001763">
    <property type="entry name" value="Rhodanese-like_dom"/>
</dbReference>
<dbReference type="Proteomes" id="UP001152755">
    <property type="component" value="Unassembled WGS sequence"/>
</dbReference>
<feature type="domain" description="Rhodanese" evidence="1">
    <location>
        <begin position="17"/>
        <end position="104"/>
    </location>
</feature>
<dbReference type="PANTHER" id="PTHR43031">
    <property type="entry name" value="FAD-DEPENDENT OXIDOREDUCTASE"/>
    <property type="match status" value="1"/>
</dbReference>
<dbReference type="AlphaFoldDB" id="A0A9X4LZI1"/>
<sequence length="113" mass="12227">MSEPISSISAADVPGEFNDDVVLLDIREDDEWELGHAPGALHIPMGEVPGRMGELDVDSELYVVCRQGGRSFRVCQYLNQNGHDSINVADGMVGWQKAGRPLVTDSGGPAKIY</sequence>
<dbReference type="EMBL" id="JANRHA010000003">
    <property type="protein sequence ID" value="MDG3014245.1"/>
    <property type="molecule type" value="Genomic_DNA"/>
</dbReference>
<accession>A0A9X4LZI1</accession>
<protein>
    <submittedName>
        <fullName evidence="2">Rhodanese-like domain-containing protein</fullName>
    </submittedName>
</protein>
<comment type="caution">
    <text evidence="2">The sequence shown here is derived from an EMBL/GenBank/DDBJ whole genome shotgun (WGS) entry which is preliminary data.</text>
</comment>
<name>A0A9X4LZI1_9ACTN</name>
<reference evidence="2" key="1">
    <citation type="submission" date="2022-08" db="EMBL/GenBank/DDBJ databases">
        <title>Genome analysis of Corynebacteriales strain.</title>
        <authorList>
            <person name="Lee S.D."/>
        </authorList>
    </citation>
    <scope>NUCLEOTIDE SEQUENCE</scope>
    <source>
        <strain evidence="2">D3-21</strain>
    </source>
</reference>
<gene>
    <name evidence="2" type="ORF">NVS88_06710</name>
</gene>
<dbReference type="RefSeq" id="WP_277832161.1">
    <property type="nucleotide sequence ID" value="NZ_JAAIVF010000002.1"/>
</dbReference>
<proteinExistence type="predicted"/>
<dbReference type="InterPro" id="IPR050229">
    <property type="entry name" value="GlpE_sulfurtransferase"/>
</dbReference>
<dbReference type="SUPFAM" id="SSF52821">
    <property type="entry name" value="Rhodanese/Cell cycle control phosphatase"/>
    <property type="match status" value="1"/>
</dbReference>
<organism evidence="2 3">
    <name type="scientific">Speluncibacter jeojiensis</name>
    <dbReference type="NCBI Taxonomy" id="2710754"/>
    <lineage>
        <taxon>Bacteria</taxon>
        <taxon>Bacillati</taxon>
        <taxon>Actinomycetota</taxon>
        <taxon>Actinomycetes</taxon>
        <taxon>Mycobacteriales</taxon>
        <taxon>Speluncibacteraceae</taxon>
        <taxon>Speluncibacter</taxon>
    </lineage>
</organism>
<evidence type="ECO:0000313" key="2">
    <source>
        <dbReference type="EMBL" id="MDG3014245.1"/>
    </source>
</evidence>
<evidence type="ECO:0000259" key="1">
    <source>
        <dbReference type="PROSITE" id="PS50206"/>
    </source>
</evidence>
<dbReference type="PANTHER" id="PTHR43031:SF17">
    <property type="entry name" value="SULFURTRANSFERASE YTWF-RELATED"/>
    <property type="match status" value="1"/>
</dbReference>
<dbReference type="PROSITE" id="PS50206">
    <property type="entry name" value="RHODANESE_3"/>
    <property type="match status" value="1"/>
</dbReference>
<dbReference type="InterPro" id="IPR036873">
    <property type="entry name" value="Rhodanese-like_dom_sf"/>
</dbReference>
<keyword evidence="3" id="KW-1185">Reference proteome</keyword>